<comment type="caution">
    <text evidence="1">The sequence shown here is derived from an EMBL/GenBank/DDBJ whole genome shotgun (WGS) entry which is preliminary data.</text>
</comment>
<protein>
    <submittedName>
        <fullName evidence="1">Uncharacterized protein</fullName>
    </submittedName>
</protein>
<dbReference type="EMBL" id="CAIIXF020000002">
    <property type="protein sequence ID" value="CAH1776483.1"/>
    <property type="molecule type" value="Genomic_DNA"/>
</dbReference>
<reference evidence="1" key="1">
    <citation type="submission" date="2022-03" db="EMBL/GenBank/DDBJ databases">
        <authorList>
            <person name="Martin C."/>
        </authorList>
    </citation>
    <scope>NUCLEOTIDE SEQUENCE</scope>
</reference>
<dbReference type="Proteomes" id="UP000749559">
    <property type="component" value="Unassembled WGS sequence"/>
</dbReference>
<sequence>MVFFFANKQIIILTRVYELFAQLLQITNLDLVICYIGITRAQNQTKLPQNCSAIEFCMFPTDLACISAFTIAQNRSLVDNANEIIQGSEEPYKNKKAGGIGLKVWKSFKKKNIQMNTEQHGYSVNHDHINMIHWLIEQYTVKGRTPNTLKLRTRQVQGISFALG</sequence>
<gene>
    <name evidence="1" type="ORF">OFUS_LOCUS3656</name>
</gene>
<evidence type="ECO:0000313" key="1">
    <source>
        <dbReference type="EMBL" id="CAH1776483.1"/>
    </source>
</evidence>
<name>A0A8S4N5S5_OWEFU</name>
<accession>A0A8S4N5S5</accession>
<proteinExistence type="predicted"/>
<dbReference type="AlphaFoldDB" id="A0A8S4N5S5"/>
<organism evidence="1 2">
    <name type="scientific">Owenia fusiformis</name>
    <name type="common">Polychaete worm</name>
    <dbReference type="NCBI Taxonomy" id="6347"/>
    <lineage>
        <taxon>Eukaryota</taxon>
        <taxon>Metazoa</taxon>
        <taxon>Spiralia</taxon>
        <taxon>Lophotrochozoa</taxon>
        <taxon>Annelida</taxon>
        <taxon>Polychaeta</taxon>
        <taxon>Sedentaria</taxon>
        <taxon>Canalipalpata</taxon>
        <taxon>Sabellida</taxon>
        <taxon>Oweniida</taxon>
        <taxon>Oweniidae</taxon>
        <taxon>Owenia</taxon>
    </lineage>
</organism>
<keyword evidence="2" id="KW-1185">Reference proteome</keyword>
<evidence type="ECO:0000313" key="2">
    <source>
        <dbReference type="Proteomes" id="UP000749559"/>
    </source>
</evidence>